<evidence type="ECO:0000313" key="2">
    <source>
        <dbReference type="Proteomes" id="UP000663792"/>
    </source>
</evidence>
<reference evidence="1" key="1">
    <citation type="submission" date="2021-01" db="EMBL/GenBank/DDBJ databases">
        <title>YIM 132084 draft genome.</title>
        <authorList>
            <person name="An D."/>
        </authorList>
    </citation>
    <scope>NUCLEOTIDE SEQUENCE</scope>
    <source>
        <strain evidence="1">YIM 132084</strain>
    </source>
</reference>
<dbReference type="Proteomes" id="UP000663792">
    <property type="component" value="Unassembled WGS sequence"/>
</dbReference>
<organism evidence="1 2">
    <name type="scientific">Nakamurella leprariae</name>
    <dbReference type="NCBI Taxonomy" id="2803911"/>
    <lineage>
        <taxon>Bacteria</taxon>
        <taxon>Bacillati</taxon>
        <taxon>Actinomycetota</taxon>
        <taxon>Actinomycetes</taxon>
        <taxon>Nakamurellales</taxon>
        <taxon>Nakamurellaceae</taxon>
        <taxon>Nakamurella</taxon>
    </lineage>
</organism>
<evidence type="ECO:0000313" key="1">
    <source>
        <dbReference type="EMBL" id="MBM9469507.1"/>
    </source>
</evidence>
<gene>
    <name evidence="1" type="ORF">JL106_19660</name>
</gene>
<proteinExistence type="predicted"/>
<dbReference type="InterPro" id="IPR043504">
    <property type="entry name" value="Peptidase_S1_PA_chymotrypsin"/>
</dbReference>
<comment type="caution">
    <text evidence="1">The sequence shown here is derived from an EMBL/GenBank/DDBJ whole genome shotgun (WGS) entry which is preliminary data.</text>
</comment>
<accession>A0A938YJM7</accession>
<dbReference type="RefSeq" id="WP_205262473.1">
    <property type="nucleotide sequence ID" value="NZ_JAERWK010000029.1"/>
</dbReference>
<dbReference type="SUPFAM" id="SSF50494">
    <property type="entry name" value="Trypsin-like serine proteases"/>
    <property type="match status" value="1"/>
</dbReference>
<dbReference type="Pfam" id="PF13365">
    <property type="entry name" value="Trypsin_2"/>
    <property type="match status" value="1"/>
</dbReference>
<dbReference type="AlphaFoldDB" id="A0A938YJM7"/>
<keyword evidence="2" id="KW-1185">Reference proteome</keyword>
<protein>
    <submittedName>
        <fullName evidence="1">Trypsin-like peptidase domain-containing protein</fullName>
    </submittedName>
</protein>
<dbReference type="EMBL" id="JAERWK010000029">
    <property type="protein sequence ID" value="MBM9469507.1"/>
    <property type="molecule type" value="Genomic_DNA"/>
</dbReference>
<dbReference type="Gene3D" id="2.40.10.10">
    <property type="entry name" value="Trypsin-like serine proteases"/>
    <property type="match status" value="1"/>
</dbReference>
<sequence length="245" mass="26360">MTGAELGTATGFLLVIDGHLDLVSNWHVFAGRSVYDGKHIHHSGATPVALTLHMPVDLAGFNVKAFRLPLVAEDGTTPTWREHPTLGRTADVAALRLGTVELLAPLANLALGLESDIEVGLRVTDRLSIVGYPCGLAGAGELPVWTQGTIATEPDLNHGRLPRFLIDAKTREGQSGSPVVIHQSTLNNVRRSPDGPMAEVTYTKPRTLFVGVYSGRVNVDVELGFVWRKSLVKDVVSHDARPKSL</sequence>
<name>A0A938YJM7_9ACTN</name>
<dbReference type="InterPro" id="IPR009003">
    <property type="entry name" value="Peptidase_S1_PA"/>
</dbReference>